<organism evidence="1 4">
    <name type="scientific">Photobacterium iliopiscarium</name>
    <dbReference type="NCBI Taxonomy" id="56192"/>
    <lineage>
        <taxon>Bacteria</taxon>
        <taxon>Pseudomonadati</taxon>
        <taxon>Pseudomonadota</taxon>
        <taxon>Gammaproteobacteria</taxon>
        <taxon>Vibrionales</taxon>
        <taxon>Vibrionaceae</taxon>
        <taxon>Photobacterium</taxon>
    </lineage>
</organism>
<dbReference type="Gene3D" id="2.60.200.60">
    <property type="match status" value="1"/>
</dbReference>
<protein>
    <submittedName>
        <fullName evidence="1">PAAR domain-containing protein</fullName>
    </submittedName>
</protein>
<dbReference type="CDD" id="cd14744">
    <property type="entry name" value="PAAR_CT_2"/>
    <property type="match status" value="1"/>
</dbReference>
<keyword evidence="3" id="KW-1185">Reference proteome</keyword>
<dbReference type="RefSeq" id="WP_045038341.1">
    <property type="nucleotide sequence ID" value="NZ_JZSR01000040.1"/>
</dbReference>
<dbReference type="InterPro" id="IPR008727">
    <property type="entry name" value="PAAR_motif"/>
</dbReference>
<dbReference type="STRING" id="56192.UB38_12800"/>
<comment type="caution">
    <text evidence="1">The sequence shown here is derived from an EMBL/GenBank/DDBJ whole genome shotgun (WGS) entry which is preliminary data.</text>
</comment>
<accession>A0A0D8P2F8</accession>
<dbReference type="Proteomes" id="UP000241954">
    <property type="component" value="Unassembled WGS sequence"/>
</dbReference>
<dbReference type="GeneID" id="93548848"/>
<proteinExistence type="predicted"/>
<dbReference type="EMBL" id="PYOP01000036">
    <property type="protein sequence ID" value="PSW92668.1"/>
    <property type="molecule type" value="Genomic_DNA"/>
</dbReference>
<evidence type="ECO:0000313" key="1">
    <source>
        <dbReference type="EMBL" id="PSV99888.1"/>
    </source>
</evidence>
<dbReference type="Pfam" id="PF05488">
    <property type="entry name" value="PAAR_motif"/>
    <property type="match status" value="1"/>
</dbReference>
<dbReference type="AlphaFoldDB" id="A0A0D8P2F8"/>
<evidence type="ECO:0000313" key="2">
    <source>
        <dbReference type="EMBL" id="PSW92668.1"/>
    </source>
</evidence>
<dbReference type="EMBL" id="PYLW01000001">
    <property type="protein sequence ID" value="PSV99888.1"/>
    <property type="molecule type" value="Genomic_DNA"/>
</dbReference>
<gene>
    <name evidence="1" type="ORF">C9I88_01665</name>
    <name evidence="2" type="ORF">C9J52_17480</name>
</gene>
<sequence>MNDVITLGSKTSTGGAVISGNSNVMINGQPIALVGDTATCMCGQKNCKGQGPIVAQSPRAANVNGVNFARVGDLVNTGCGSCFLTPSSHAVSLSTNTAKPANMGNSIKIGNNVHING</sequence>
<evidence type="ECO:0000313" key="4">
    <source>
        <dbReference type="Proteomes" id="UP000241954"/>
    </source>
</evidence>
<dbReference type="Proteomes" id="UP000241190">
    <property type="component" value="Unassembled WGS sequence"/>
</dbReference>
<evidence type="ECO:0000313" key="3">
    <source>
        <dbReference type="Proteomes" id="UP000241190"/>
    </source>
</evidence>
<name>A0A0D8P2F8_9GAMM</name>
<reference evidence="1 4" key="1">
    <citation type="submission" date="2018-01" db="EMBL/GenBank/DDBJ databases">
        <title>Whole genome sequencing of Histamine producing bacteria.</title>
        <authorList>
            <person name="Butler K."/>
        </authorList>
    </citation>
    <scope>NUCLEOTIDE SEQUENCE [LARGE SCALE GENOMIC DNA]</scope>
    <source>
        <strain evidence="2 3">ATCC 51761</strain>
        <strain evidence="1 4">NCIMB 13481</strain>
    </source>
</reference>
<dbReference type="OrthoDB" id="6860016at2"/>